<keyword evidence="4" id="KW-1185">Reference proteome</keyword>
<sequence length="337" mass="37525">MIYLFNHVCIFLLSMGYIAELLKDFHNHTNIARVGITVIFALVAAVLQVTLLHLIPSLYGHFRDSTLHSGSIRLLLRKVVLKKGVIIALVSAIEMLLCWCWVGTMAFTQVDKVNTYVVWFFVLIISVCYTIHIQNHKYAVADDLSVHLDDVEDQSSNHNNGQSKNYDSDHFDSMNKGDESDSLLPACIQGSTTNNPGSVQGSCQGYKSSIQGSKISVVSSSLMRSIQLESVESDEYGSLSNIFRAHLSTSPLEFSWESELEKIRLLFEILIASFAIWIIRRDLALIRKLSPLTAGLVWGALPLWILNIFLVVIVATGAVMFAVKKIGKDNLHLLRGA</sequence>
<feature type="region of interest" description="Disordered" evidence="1">
    <location>
        <begin position="152"/>
        <end position="171"/>
    </location>
</feature>
<evidence type="ECO:0000313" key="4">
    <source>
        <dbReference type="Proteomes" id="UP000095751"/>
    </source>
</evidence>
<keyword evidence="2" id="KW-0472">Membrane</keyword>
<dbReference type="InParanoid" id="A0A1E7ESG9"/>
<proteinExistence type="predicted"/>
<dbReference type="OrthoDB" id="10623652at2759"/>
<accession>A0A1E7ESG9</accession>
<evidence type="ECO:0000313" key="3">
    <source>
        <dbReference type="EMBL" id="OEU08822.1"/>
    </source>
</evidence>
<reference evidence="3 4" key="1">
    <citation type="submission" date="2016-09" db="EMBL/GenBank/DDBJ databases">
        <title>Extensive genetic diversity and differential bi-allelic expression allows diatom success in the polar Southern Ocean.</title>
        <authorList>
            <consortium name="DOE Joint Genome Institute"/>
            <person name="Mock T."/>
            <person name="Otillar R.P."/>
            <person name="Strauss J."/>
            <person name="Dupont C."/>
            <person name="Frickenhaus S."/>
            <person name="Maumus F."/>
            <person name="Mcmullan M."/>
            <person name="Sanges R."/>
            <person name="Schmutz J."/>
            <person name="Toseland A."/>
            <person name="Valas R."/>
            <person name="Veluchamy A."/>
            <person name="Ward B.J."/>
            <person name="Allen A."/>
            <person name="Barry K."/>
            <person name="Falciatore A."/>
            <person name="Ferrante M."/>
            <person name="Fortunato A.E."/>
            <person name="Gloeckner G."/>
            <person name="Gruber A."/>
            <person name="Hipkin R."/>
            <person name="Janech M."/>
            <person name="Kroth P."/>
            <person name="Leese F."/>
            <person name="Lindquist E."/>
            <person name="Lyon B.R."/>
            <person name="Martin J."/>
            <person name="Mayer C."/>
            <person name="Parker M."/>
            <person name="Quesneville H."/>
            <person name="Raymond J."/>
            <person name="Uhlig C."/>
            <person name="Valentin K.U."/>
            <person name="Worden A.Z."/>
            <person name="Armbrust E.V."/>
            <person name="Bowler C."/>
            <person name="Green B."/>
            <person name="Moulton V."/>
            <person name="Van Oosterhout C."/>
            <person name="Grigoriev I."/>
        </authorList>
    </citation>
    <scope>NUCLEOTIDE SEQUENCE [LARGE SCALE GENOMIC DNA]</scope>
    <source>
        <strain evidence="3 4">CCMP1102</strain>
    </source>
</reference>
<protein>
    <submittedName>
        <fullName evidence="3">Uncharacterized protein</fullName>
    </submittedName>
</protein>
<feature type="transmembrane region" description="Helical" evidence="2">
    <location>
        <begin position="31"/>
        <end position="55"/>
    </location>
</feature>
<feature type="transmembrane region" description="Helical" evidence="2">
    <location>
        <begin position="113"/>
        <end position="131"/>
    </location>
</feature>
<feature type="compositionally biased region" description="Polar residues" evidence="1">
    <location>
        <begin position="154"/>
        <end position="165"/>
    </location>
</feature>
<organism evidence="3 4">
    <name type="scientific">Fragilariopsis cylindrus CCMP1102</name>
    <dbReference type="NCBI Taxonomy" id="635003"/>
    <lineage>
        <taxon>Eukaryota</taxon>
        <taxon>Sar</taxon>
        <taxon>Stramenopiles</taxon>
        <taxon>Ochrophyta</taxon>
        <taxon>Bacillariophyta</taxon>
        <taxon>Bacillariophyceae</taxon>
        <taxon>Bacillariophycidae</taxon>
        <taxon>Bacillariales</taxon>
        <taxon>Bacillariaceae</taxon>
        <taxon>Fragilariopsis</taxon>
    </lineage>
</organism>
<feature type="transmembrane region" description="Helical" evidence="2">
    <location>
        <begin position="300"/>
        <end position="323"/>
    </location>
</feature>
<evidence type="ECO:0000256" key="2">
    <source>
        <dbReference type="SAM" id="Phobius"/>
    </source>
</evidence>
<keyword evidence="2" id="KW-0812">Transmembrane</keyword>
<evidence type="ECO:0000256" key="1">
    <source>
        <dbReference type="SAM" id="MobiDB-lite"/>
    </source>
</evidence>
<dbReference type="Proteomes" id="UP000095751">
    <property type="component" value="Unassembled WGS sequence"/>
</dbReference>
<dbReference type="EMBL" id="KV784378">
    <property type="protein sequence ID" value="OEU08822.1"/>
    <property type="molecule type" value="Genomic_DNA"/>
</dbReference>
<feature type="transmembrane region" description="Helical" evidence="2">
    <location>
        <begin position="263"/>
        <end position="280"/>
    </location>
</feature>
<gene>
    <name evidence="3" type="ORF">FRACYDRAFT_271597</name>
</gene>
<name>A0A1E7ESG9_9STRA</name>
<dbReference type="AlphaFoldDB" id="A0A1E7ESG9"/>
<feature type="transmembrane region" description="Helical" evidence="2">
    <location>
        <begin position="85"/>
        <end position="107"/>
    </location>
</feature>
<keyword evidence="2" id="KW-1133">Transmembrane helix</keyword>
<dbReference type="KEGG" id="fcy:FRACYDRAFT_271597"/>